<keyword evidence="7" id="KW-1185">Reference proteome</keyword>
<evidence type="ECO:0000259" key="5">
    <source>
        <dbReference type="Pfam" id="PF08100"/>
    </source>
</evidence>
<feature type="domain" description="O-methyltransferase C-terminal" evidence="4">
    <location>
        <begin position="197"/>
        <end position="374"/>
    </location>
</feature>
<dbReference type="Pfam" id="PF08100">
    <property type="entry name" value="Dimerisation"/>
    <property type="match status" value="1"/>
</dbReference>
<comment type="caution">
    <text evidence="6">The sequence shown here is derived from an EMBL/GenBank/DDBJ whole genome shotgun (WGS) entry which is preliminary data.</text>
</comment>
<evidence type="ECO:0000256" key="3">
    <source>
        <dbReference type="ARBA" id="ARBA00022691"/>
    </source>
</evidence>
<dbReference type="InterPro" id="IPR036390">
    <property type="entry name" value="WH_DNA-bd_sf"/>
</dbReference>
<dbReference type="AlphaFoldDB" id="A0A4V6N758"/>
<evidence type="ECO:0000259" key="4">
    <source>
        <dbReference type="Pfam" id="PF00891"/>
    </source>
</evidence>
<accession>A0A4V6N758</accession>
<organism evidence="6 7">
    <name type="scientific">Steccherinum ochraceum</name>
    <dbReference type="NCBI Taxonomy" id="92696"/>
    <lineage>
        <taxon>Eukaryota</taxon>
        <taxon>Fungi</taxon>
        <taxon>Dikarya</taxon>
        <taxon>Basidiomycota</taxon>
        <taxon>Agaricomycotina</taxon>
        <taxon>Agaricomycetes</taxon>
        <taxon>Polyporales</taxon>
        <taxon>Steccherinaceae</taxon>
        <taxon>Steccherinum</taxon>
    </lineage>
</organism>
<name>A0A4V6N758_9APHY</name>
<dbReference type="GO" id="GO:0046983">
    <property type="term" value="F:protein dimerization activity"/>
    <property type="evidence" value="ECO:0007669"/>
    <property type="project" value="InterPro"/>
</dbReference>
<dbReference type="GO" id="GO:0032259">
    <property type="term" value="P:methylation"/>
    <property type="evidence" value="ECO:0007669"/>
    <property type="project" value="UniProtKB-KW"/>
</dbReference>
<dbReference type="Gene3D" id="3.40.50.150">
    <property type="entry name" value="Vaccinia Virus protein VP39"/>
    <property type="match status" value="1"/>
</dbReference>
<dbReference type="InterPro" id="IPR036388">
    <property type="entry name" value="WH-like_DNA-bd_sf"/>
</dbReference>
<dbReference type="InterPro" id="IPR012967">
    <property type="entry name" value="COMT_dimerisation"/>
</dbReference>
<keyword evidence="3" id="KW-0949">S-adenosyl-L-methionine</keyword>
<dbReference type="SUPFAM" id="SSF53335">
    <property type="entry name" value="S-adenosyl-L-methionine-dependent methyltransferases"/>
    <property type="match status" value="1"/>
</dbReference>
<dbReference type="InterPro" id="IPR029063">
    <property type="entry name" value="SAM-dependent_MTases_sf"/>
</dbReference>
<proteinExistence type="predicted"/>
<dbReference type="InterPro" id="IPR001077">
    <property type="entry name" value="COMT_C"/>
</dbReference>
<dbReference type="EMBL" id="RWJN01000159">
    <property type="protein sequence ID" value="TCD65877.1"/>
    <property type="molecule type" value="Genomic_DNA"/>
</dbReference>
<feature type="domain" description="O-methyltransferase dimerisation" evidence="5">
    <location>
        <begin position="84"/>
        <end position="158"/>
    </location>
</feature>
<protein>
    <submittedName>
        <fullName evidence="6">Uncharacterized protein</fullName>
    </submittedName>
</protein>
<sequence length="445" mass="49410">MASTFSELDDLVALITTAVADVKAEYTKLNLPFPKLADVNPHPIDSTIIPQKLQRATQTISGACAQLSALVVPPSQIMYMRAGDFITTASLRVALESNIADILKDHPDGLHVSEVASRSGIEQGKIGRVLRLLATKHCFREVKKDVWANNRLSVGLLQDNPLRYIIAFNADDSGKAGGYLYETLEDKVSGPSYAVEHTPFARFHGKPVWDFFLDNPDRSQRFSKGMPGFAQVFDTNTMIHGYPWQDIPAGSTLCDVGGGFGHISMNIARLNPGLRVVLQDLPSNVEPAKALWQAQASDIIQAGKIEFVPIDFFKDIPVAGCDYYYMKHVIHNWPDNASKTILANVKKAMQPNSRLILQEYVIQHTSRDQDNAQNDLETAPEPLLPNFGEGRFLRYRLDLSMMIVFGSHERTLDNFKELGNAVGLELVEVRNCGELSAIEYRLAEP</sequence>
<reference evidence="6 7" key="1">
    <citation type="submission" date="2018-11" db="EMBL/GenBank/DDBJ databases">
        <title>Genome assembly of Steccherinum ochraceum LE-BIN_3174, the white-rot fungus of the Steccherinaceae family (The Residual Polyporoid clade, Polyporales, Basidiomycota).</title>
        <authorList>
            <person name="Fedorova T.V."/>
            <person name="Glazunova O.A."/>
            <person name="Landesman E.O."/>
            <person name="Moiseenko K.V."/>
            <person name="Psurtseva N.V."/>
            <person name="Savinova O.S."/>
            <person name="Shakhova N.V."/>
            <person name="Tyazhelova T.V."/>
            <person name="Vasina D.V."/>
        </authorList>
    </citation>
    <scope>NUCLEOTIDE SEQUENCE [LARGE SCALE GENOMIC DNA]</scope>
    <source>
        <strain evidence="6 7">LE-BIN_3174</strain>
    </source>
</reference>
<dbReference type="PANTHER" id="PTHR43712">
    <property type="entry name" value="PUTATIVE (AFU_ORTHOLOGUE AFUA_4G14580)-RELATED"/>
    <property type="match status" value="1"/>
</dbReference>
<dbReference type="OrthoDB" id="2410195at2759"/>
<dbReference type="Gene3D" id="1.10.10.10">
    <property type="entry name" value="Winged helix-like DNA-binding domain superfamily/Winged helix DNA-binding domain"/>
    <property type="match status" value="1"/>
</dbReference>
<dbReference type="Proteomes" id="UP000292702">
    <property type="component" value="Unassembled WGS sequence"/>
</dbReference>
<gene>
    <name evidence="6" type="ORF">EIP91_002036</name>
</gene>
<dbReference type="PANTHER" id="PTHR43712:SF2">
    <property type="entry name" value="O-METHYLTRANSFERASE CICE"/>
    <property type="match status" value="1"/>
</dbReference>
<dbReference type="GO" id="GO:0008171">
    <property type="term" value="F:O-methyltransferase activity"/>
    <property type="evidence" value="ECO:0007669"/>
    <property type="project" value="InterPro"/>
</dbReference>
<evidence type="ECO:0000256" key="2">
    <source>
        <dbReference type="ARBA" id="ARBA00022679"/>
    </source>
</evidence>
<dbReference type="SUPFAM" id="SSF46785">
    <property type="entry name" value="Winged helix' DNA-binding domain"/>
    <property type="match status" value="1"/>
</dbReference>
<evidence type="ECO:0000313" key="7">
    <source>
        <dbReference type="Proteomes" id="UP000292702"/>
    </source>
</evidence>
<evidence type="ECO:0000256" key="1">
    <source>
        <dbReference type="ARBA" id="ARBA00022603"/>
    </source>
</evidence>
<keyword evidence="1" id="KW-0489">Methyltransferase</keyword>
<keyword evidence="2" id="KW-0808">Transferase</keyword>
<dbReference type="InterPro" id="IPR016461">
    <property type="entry name" value="COMT-like"/>
</dbReference>
<dbReference type="PROSITE" id="PS51683">
    <property type="entry name" value="SAM_OMT_II"/>
    <property type="match status" value="1"/>
</dbReference>
<evidence type="ECO:0000313" key="6">
    <source>
        <dbReference type="EMBL" id="TCD65877.1"/>
    </source>
</evidence>
<dbReference type="Pfam" id="PF00891">
    <property type="entry name" value="Methyltransf_2"/>
    <property type="match status" value="1"/>
</dbReference>